<organism evidence="2 3">
    <name type="scientific">Cirrhinus mrigala</name>
    <name type="common">Mrigala</name>
    <dbReference type="NCBI Taxonomy" id="683832"/>
    <lineage>
        <taxon>Eukaryota</taxon>
        <taxon>Metazoa</taxon>
        <taxon>Chordata</taxon>
        <taxon>Craniata</taxon>
        <taxon>Vertebrata</taxon>
        <taxon>Euteleostomi</taxon>
        <taxon>Actinopterygii</taxon>
        <taxon>Neopterygii</taxon>
        <taxon>Teleostei</taxon>
        <taxon>Ostariophysi</taxon>
        <taxon>Cypriniformes</taxon>
        <taxon>Cyprinidae</taxon>
        <taxon>Labeoninae</taxon>
        <taxon>Labeonini</taxon>
        <taxon>Cirrhinus</taxon>
    </lineage>
</organism>
<keyword evidence="3" id="KW-1185">Reference proteome</keyword>
<evidence type="ECO:0000313" key="2">
    <source>
        <dbReference type="EMBL" id="KAL0179663.1"/>
    </source>
</evidence>
<dbReference type="AlphaFoldDB" id="A0ABD0Q037"/>
<protein>
    <submittedName>
        <fullName evidence="2">Uncharacterized protein</fullName>
    </submittedName>
</protein>
<accession>A0ABD0Q037</accession>
<name>A0ABD0Q037_CIRMR</name>
<evidence type="ECO:0000313" key="3">
    <source>
        <dbReference type="Proteomes" id="UP001529510"/>
    </source>
</evidence>
<sequence>FPLLLRIQSTRVLLIVYLQCINLVPLKAKATEYVCVDPILPGTGVVPVGPISFNEALVVV</sequence>
<comment type="caution">
    <text evidence="2">The sequence shown here is derived from an EMBL/GenBank/DDBJ whole genome shotgun (WGS) entry which is preliminary data.</text>
</comment>
<evidence type="ECO:0000256" key="1">
    <source>
        <dbReference type="SAM" id="SignalP"/>
    </source>
</evidence>
<proteinExistence type="predicted"/>
<feature type="non-terminal residue" evidence="2">
    <location>
        <position position="1"/>
    </location>
</feature>
<dbReference type="Proteomes" id="UP001529510">
    <property type="component" value="Unassembled WGS sequence"/>
</dbReference>
<keyword evidence="1" id="KW-0732">Signal</keyword>
<gene>
    <name evidence="2" type="ORF">M9458_025105</name>
</gene>
<reference evidence="2 3" key="1">
    <citation type="submission" date="2024-05" db="EMBL/GenBank/DDBJ databases">
        <title>Genome sequencing and assembly of Indian major carp, Cirrhinus mrigala (Hamilton, 1822).</title>
        <authorList>
            <person name="Mohindra V."/>
            <person name="Chowdhury L.M."/>
            <person name="Lal K."/>
            <person name="Jena J.K."/>
        </authorList>
    </citation>
    <scope>NUCLEOTIDE SEQUENCE [LARGE SCALE GENOMIC DNA]</scope>
    <source>
        <strain evidence="2">CM1030</strain>
        <tissue evidence="2">Blood</tissue>
    </source>
</reference>
<feature type="signal peptide" evidence="1">
    <location>
        <begin position="1"/>
        <end position="30"/>
    </location>
</feature>
<dbReference type="EMBL" id="JAMKFB020000012">
    <property type="protein sequence ID" value="KAL0179663.1"/>
    <property type="molecule type" value="Genomic_DNA"/>
</dbReference>
<feature type="chain" id="PRO_5044812540" evidence="1">
    <location>
        <begin position="31"/>
        <end position="60"/>
    </location>
</feature>
<feature type="non-terminal residue" evidence="2">
    <location>
        <position position="60"/>
    </location>
</feature>